<proteinExistence type="predicted"/>
<dbReference type="Proteomes" id="UP001165960">
    <property type="component" value="Unassembled WGS sequence"/>
</dbReference>
<protein>
    <submittedName>
        <fullName evidence="1">Uncharacterized protein</fullName>
    </submittedName>
</protein>
<dbReference type="EMBL" id="QTSX02000775">
    <property type="protein sequence ID" value="KAJ9085208.1"/>
    <property type="molecule type" value="Genomic_DNA"/>
</dbReference>
<accession>A0ACC2UDU4</accession>
<keyword evidence="2" id="KW-1185">Reference proteome</keyword>
<organism evidence="1 2">
    <name type="scientific">Entomophthora muscae</name>
    <dbReference type="NCBI Taxonomy" id="34485"/>
    <lineage>
        <taxon>Eukaryota</taxon>
        <taxon>Fungi</taxon>
        <taxon>Fungi incertae sedis</taxon>
        <taxon>Zoopagomycota</taxon>
        <taxon>Entomophthoromycotina</taxon>
        <taxon>Entomophthoromycetes</taxon>
        <taxon>Entomophthorales</taxon>
        <taxon>Entomophthoraceae</taxon>
        <taxon>Entomophthora</taxon>
    </lineage>
</organism>
<reference evidence="1" key="1">
    <citation type="submission" date="2022-04" db="EMBL/GenBank/DDBJ databases">
        <title>Genome of the entomopathogenic fungus Entomophthora muscae.</title>
        <authorList>
            <person name="Elya C."/>
            <person name="Lovett B.R."/>
            <person name="Lee E."/>
            <person name="Macias A.M."/>
            <person name="Hajek A.E."/>
            <person name="De Bivort B.L."/>
            <person name="Kasson M.T."/>
            <person name="De Fine Licht H.H."/>
            <person name="Stajich J.E."/>
        </authorList>
    </citation>
    <scope>NUCLEOTIDE SEQUENCE</scope>
    <source>
        <strain evidence="1">Berkeley</strain>
    </source>
</reference>
<sequence length="129" mass="15165">MQRVIPSSRMLSKNKDFEFKNPNDVCSLNRGIKYQDPELKNQRVFLESEGVMVPIAKYLQDFNFKLSVLKESDDLGLYFIREIKKENKVVELLQGSRQASIEKLFSRDCLLKASKKRREELVKHISRKV</sequence>
<evidence type="ECO:0000313" key="2">
    <source>
        <dbReference type="Proteomes" id="UP001165960"/>
    </source>
</evidence>
<evidence type="ECO:0000313" key="1">
    <source>
        <dbReference type="EMBL" id="KAJ9085208.1"/>
    </source>
</evidence>
<gene>
    <name evidence="1" type="ORF">DSO57_1016193</name>
</gene>
<name>A0ACC2UDU4_9FUNG</name>
<comment type="caution">
    <text evidence="1">The sequence shown here is derived from an EMBL/GenBank/DDBJ whole genome shotgun (WGS) entry which is preliminary data.</text>
</comment>